<comment type="caution">
    <text evidence="6">The sequence shown here is derived from an EMBL/GenBank/DDBJ whole genome shotgun (WGS) entry which is preliminary data.</text>
</comment>
<evidence type="ECO:0000256" key="5">
    <source>
        <dbReference type="ARBA" id="ARBA00025730"/>
    </source>
</evidence>
<dbReference type="GO" id="GO:1990841">
    <property type="term" value="F:promoter-specific chromatin binding"/>
    <property type="evidence" value="ECO:0007669"/>
    <property type="project" value="TreeGrafter"/>
</dbReference>
<gene>
    <name evidence="6" type="ORF">Poli38472_007369</name>
</gene>
<dbReference type="PANTHER" id="PTHR21242:SF0">
    <property type="entry name" value="TRANSCRIPTION INITIATION FACTOR TFIID SUBUNIT 10"/>
    <property type="match status" value="1"/>
</dbReference>
<keyword evidence="7" id="KW-1185">Reference proteome</keyword>
<dbReference type="GO" id="GO:0000124">
    <property type="term" value="C:SAGA complex"/>
    <property type="evidence" value="ECO:0007669"/>
    <property type="project" value="TreeGrafter"/>
</dbReference>
<dbReference type="GO" id="GO:0006367">
    <property type="term" value="P:transcription initiation at RNA polymerase II promoter"/>
    <property type="evidence" value="ECO:0007669"/>
    <property type="project" value="TreeGrafter"/>
</dbReference>
<dbReference type="GO" id="GO:0016251">
    <property type="term" value="F:RNA polymerase II general transcription initiation factor activity"/>
    <property type="evidence" value="ECO:0007669"/>
    <property type="project" value="TreeGrafter"/>
</dbReference>
<evidence type="ECO:0000313" key="7">
    <source>
        <dbReference type="Proteomes" id="UP000794436"/>
    </source>
</evidence>
<sequence>MASYAPTIPEELVDYYLQQVGFTTSDPRILRMISLVAHKFLLDVTQDAMQYQRIRAQTSAGASAASSAGASGAATTPNATKTVLTIEDLSASLKEYGVTLSKPEYYSDVDKE</sequence>
<keyword evidence="4" id="KW-0539">Nucleus</keyword>
<comment type="similarity">
    <text evidence="5">Belongs to the TAF10 family.</text>
</comment>
<dbReference type="PRINTS" id="PR01443">
    <property type="entry name" value="TFIID30KDSUB"/>
</dbReference>
<protein>
    <recommendedName>
        <fullName evidence="8">Transcription initiation factor TFIID subunit 10</fullName>
    </recommendedName>
</protein>
<evidence type="ECO:0000256" key="4">
    <source>
        <dbReference type="ARBA" id="ARBA00023242"/>
    </source>
</evidence>
<dbReference type="InterPro" id="IPR003923">
    <property type="entry name" value="TAF10"/>
</dbReference>
<name>A0A8K1CA13_PYTOL</name>
<organism evidence="6 7">
    <name type="scientific">Pythium oligandrum</name>
    <name type="common">Mycoparasitic fungus</name>
    <dbReference type="NCBI Taxonomy" id="41045"/>
    <lineage>
        <taxon>Eukaryota</taxon>
        <taxon>Sar</taxon>
        <taxon>Stramenopiles</taxon>
        <taxon>Oomycota</taxon>
        <taxon>Peronosporomycetes</taxon>
        <taxon>Pythiales</taxon>
        <taxon>Pythiaceae</taxon>
        <taxon>Pythium</taxon>
    </lineage>
</organism>
<dbReference type="EMBL" id="SPLM01000110">
    <property type="protein sequence ID" value="TMW59224.1"/>
    <property type="molecule type" value="Genomic_DNA"/>
</dbReference>
<evidence type="ECO:0000256" key="1">
    <source>
        <dbReference type="ARBA" id="ARBA00004123"/>
    </source>
</evidence>
<accession>A0A8K1CA13</accession>
<evidence type="ECO:0000256" key="3">
    <source>
        <dbReference type="ARBA" id="ARBA00023163"/>
    </source>
</evidence>
<evidence type="ECO:0000256" key="2">
    <source>
        <dbReference type="ARBA" id="ARBA00023015"/>
    </source>
</evidence>
<dbReference type="Pfam" id="PF03540">
    <property type="entry name" value="TAF10"/>
    <property type="match status" value="1"/>
</dbReference>
<dbReference type="PANTHER" id="PTHR21242">
    <property type="entry name" value="TRANSCRIPTION INITIATION FACTOR TFIID SUBUNIT 10"/>
    <property type="match status" value="1"/>
</dbReference>
<proteinExistence type="inferred from homology"/>
<dbReference type="AlphaFoldDB" id="A0A8K1CA13"/>
<dbReference type="CDD" id="cd07982">
    <property type="entry name" value="HFD_TAF10"/>
    <property type="match status" value="1"/>
</dbReference>
<reference evidence="6" key="1">
    <citation type="submission" date="2019-03" db="EMBL/GenBank/DDBJ databases">
        <title>Long read genome sequence of the mycoparasitic Pythium oligandrum ATCC 38472 isolated from sugarbeet rhizosphere.</title>
        <authorList>
            <person name="Gaulin E."/>
        </authorList>
    </citation>
    <scope>NUCLEOTIDE SEQUENCE</scope>
    <source>
        <strain evidence="6">ATCC 38472_TT</strain>
    </source>
</reference>
<comment type="subcellular location">
    <subcellularLocation>
        <location evidence="1">Nucleus</location>
    </subcellularLocation>
</comment>
<dbReference type="GO" id="GO:0005669">
    <property type="term" value="C:transcription factor TFIID complex"/>
    <property type="evidence" value="ECO:0007669"/>
    <property type="project" value="TreeGrafter"/>
</dbReference>
<evidence type="ECO:0000313" key="6">
    <source>
        <dbReference type="EMBL" id="TMW59224.1"/>
    </source>
</evidence>
<dbReference type="OrthoDB" id="154356at2759"/>
<keyword evidence="3" id="KW-0804">Transcription</keyword>
<evidence type="ECO:0008006" key="8">
    <source>
        <dbReference type="Google" id="ProtNLM"/>
    </source>
</evidence>
<keyword evidence="2" id="KW-0805">Transcription regulation</keyword>
<dbReference type="Proteomes" id="UP000794436">
    <property type="component" value="Unassembled WGS sequence"/>
</dbReference>